<gene>
    <name evidence="1" type="ORF">VroAM7_16740</name>
</gene>
<accession>A0A510I6D4</accession>
<dbReference type="SUPFAM" id="SSF55874">
    <property type="entry name" value="ATPase domain of HSP90 chaperone/DNA topoisomerase II/histidine kinase"/>
    <property type="match status" value="1"/>
</dbReference>
<evidence type="ECO:0000313" key="2">
    <source>
        <dbReference type="Proteomes" id="UP000315115"/>
    </source>
</evidence>
<protein>
    <recommendedName>
        <fullName evidence="3">ATP-binding protein</fullName>
    </recommendedName>
</protein>
<dbReference type="Proteomes" id="UP000315115">
    <property type="component" value="Chromosome 1"/>
</dbReference>
<reference evidence="2" key="1">
    <citation type="submission" date="2019-07" db="EMBL/GenBank/DDBJ databases">
        <title>Complete Genome Sequences of Vibrion rotiferianus strain AM7.</title>
        <authorList>
            <person name="Miyazaki K."/>
            <person name="Wiseschart A."/>
            <person name="Pootanakit K."/>
            <person name="Ishimori K."/>
            <person name="Kitahara K."/>
        </authorList>
    </citation>
    <scope>NUCLEOTIDE SEQUENCE [LARGE SCALE GENOMIC DNA]</scope>
    <source>
        <strain evidence="2">AM7</strain>
    </source>
</reference>
<dbReference type="AlphaFoldDB" id="A0A510I6D4"/>
<evidence type="ECO:0008006" key="3">
    <source>
        <dbReference type="Google" id="ProtNLM"/>
    </source>
</evidence>
<organism evidence="1 2">
    <name type="scientific">Vibrio rotiferianus</name>
    <dbReference type="NCBI Taxonomy" id="190895"/>
    <lineage>
        <taxon>Bacteria</taxon>
        <taxon>Pseudomonadati</taxon>
        <taxon>Pseudomonadota</taxon>
        <taxon>Gammaproteobacteria</taxon>
        <taxon>Vibrionales</taxon>
        <taxon>Vibrionaceae</taxon>
        <taxon>Vibrio</taxon>
    </lineage>
</organism>
<dbReference type="EMBL" id="AP019798">
    <property type="protein sequence ID" value="BBL89021.1"/>
    <property type="molecule type" value="Genomic_DNA"/>
</dbReference>
<sequence>MITRNIIENESHHWQGSSISPEPLVEVIKYLKSLGYSGSEEHYTHIYESLLEGMLNIKQHAYQPEEENKWTIDVTYHDDTFVVVLRDFGLTIPVTYLKKTQFEGVKYIDDSVLIREAVSAEFCSEFRGLGLKSIVSQISKGTFDKIKISSGKGALVYSPEGCDQIRLPVTAKGTSITFQLTSDMELK</sequence>
<dbReference type="RefSeq" id="WP_143692588.1">
    <property type="nucleotide sequence ID" value="NZ_AP019798.1"/>
</dbReference>
<name>A0A510I6D4_9VIBR</name>
<dbReference type="InterPro" id="IPR036890">
    <property type="entry name" value="HATPase_C_sf"/>
</dbReference>
<proteinExistence type="predicted"/>
<evidence type="ECO:0000313" key="1">
    <source>
        <dbReference type="EMBL" id="BBL89021.1"/>
    </source>
</evidence>